<dbReference type="EMBL" id="KV453847">
    <property type="protein sequence ID" value="ODV87706.1"/>
    <property type="molecule type" value="Genomic_DNA"/>
</dbReference>
<keyword evidence="2" id="KW-1185">Reference proteome</keyword>
<accession>A0A1E4T7H6</accession>
<protein>
    <recommendedName>
        <fullName evidence="3">F-box domain-containing protein</fullName>
    </recommendedName>
</protein>
<organism evidence="1 2">
    <name type="scientific">[Candida] arabinofermentans NRRL YB-2248</name>
    <dbReference type="NCBI Taxonomy" id="983967"/>
    <lineage>
        <taxon>Eukaryota</taxon>
        <taxon>Fungi</taxon>
        <taxon>Dikarya</taxon>
        <taxon>Ascomycota</taxon>
        <taxon>Saccharomycotina</taxon>
        <taxon>Pichiomycetes</taxon>
        <taxon>Pichiales</taxon>
        <taxon>Pichiaceae</taxon>
        <taxon>Ogataea</taxon>
        <taxon>Ogataea/Candida clade</taxon>
    </lineage>
</organism>
<sequence length="567" mass="66150">MIEDKSVTIKDDTTCTFIKLINSFPIELQYRVMSYTTWVEYPIESLLQSILNSCSLLKVTLIEQLFTLVDLSYSYVQLGLGKTINYNSDNFKLLLKVIEYIKGRKGDFDIRCEYVIKTLRIQSLNVDRYNQFKELLENSANLEIIGDTMTKLKWFNPIYLNKIKKWRLLMITNVNIQDFESILLDNNLENLDLFGGPLEPEELPLVEKLFDKLIKYYKDTLNVNFNISINSIERLDYDSLPLFEIPNLNVNLDIKSTRGLKIGQLNDFICKSFGLESISWLTIHFEYEMNDSLKDASFLQNLSQLKTLQLYGDFNIDFQNLNNRKLDVLDISQGYANLNNIIAKKMIVVYCDVKQNTTICEGVEELTEISSFNWDRVKLPTSLINLNIENWIDKISFKYNINIFKNLKNMKKLRIIQFYDSKGLKLPSNLEHFDFEIYESISSGTIDFELPNSLIRLDAYQPALENLSTDKYPTNLQTLKLYVIQNEFEMILPKGLKYLIVKRILIRPDEEGESGPEAGNQIRNIKLHLTNIKDLIKIEVEERFKSCSVSVIVPDDEKKYLDNIYII</sequence>
<evidence type="ECO:0000313" key="2">
    <source>
        <dbReference type="Proteomes" id="UP000094801"/>
    </source>
</evidence>
<reference evidence="2" key="1">
    <citation type="submission" date="2016-04" db="EMBL/GenBank/DDBJ databases">
        <title>Comparative genomics of biotechnologically important yeasts.</title>
        <authorList>
            <consortium name="DOE Joint Genome Institute"/>
            <person name="Riley R."/>
            <person name="Haridas S."/>
            <person name="Wolfe K.H."/>
            <person name="Lopes M.R."/>
            <person name="Hittinger C.T."/>
            <person name="Goker M."/>
            <person name="Salamov A."/>
            <person name="Wisecaver J."/>
            <person name="Long T.M."/>
            <person name="Aerts A.L."/>
            <person name="Barry K."/>
            <person name="Choi C."/>
            <person name="Clum A."/>
            <person name="Coughlan A.Y."/>
            <person name="Deshpande S."/>
            <person name="Douglass A.P."/>
            <person name="Hanson S.J."/>
            <person name="Klenk H.-P."/>
            <person name="Labutti K."/>
            <person name="Lapidus A."/>
            <person name="Lindquist E."/>
            <person name="Lipzen A."/>
            <person name="Meier-Kolthoff J.P."/>
            <person name="Ohm R.A."/>
            <person name="Otillar R.P."/>
            <person name="Pangilinan J."/>
            <person name="Peng Y."/>
            <person name="Rokas A."/>
            <person name="Rosa C.A."/>
            <person name="Scheuner C."/>
            <person name="Sibirny A.A."/>
            <person name="Slot J.C."/>
            <person name="Stielow J.B."/>
            <person name="Sun H."/>
            <person name="Kurtzman C.P."/>
            <person name="Blackwell M."/>
            <person name="Grigoriev I.V."/>
            <person name="Jeffries T.W."/>
        </authorList>
    </citation>
    <scope>NUCLEOTIDE SEQUENCE [LARGE SCALE GENOMIC DNA]</scope>
    <source>
        <strain evidence="2">NRRL YB-2248</strain>
    </source>
</reference>
<dbReference type="AlphaFoldDB" id="A0A1E4T7H6"/>
<evidence type="ECO:0000313" key="1">
    <source>
        <dbReference type="EMBL" id="ODV87706.1"/>
    </source>
</evidence>
<gene>
    <name evidence="1" type="ORF">CANARDRAFT_40716</name>
</gene>
<name>A0A1E4T7H6_9ASCO</name>
<dbReference type="Proteomes" id="UP000094801">
    <property type="component" value="Unassembled WGS sequence"/>
</dbReference>
<evidence type="ECO:0008006" key="3">
    <source>
        <dbReference type="Google" id="ProtNLM"/>
    </source>
</evidence>
<proteinExistence type="predicted"/>